<accession>A0A8S3B3U8</accession>
<evidence type="ECO:0000313" key="2">
    <source>
        <dbReference type="EMBL" id="CAF4770033.1"/>
    </source>
</evidence>
<comment type="caution">
    <text evidence="2">The sequence shown here is derived from an EMBL/GenBank/DDBJ whole genome shotgun (WGS) entry which is preliminary data.</text>
</comment>
<feature type="compositionally biased region" description="Acidic residues" evidence="1">
    <location>
        <begin position="32"/>
        <end position="50"/>
    </location>
</feature>
<feature type="non-terminal residue" evidence="2">
    <location>
        <position position="98"/>
    </location>
</feature>
<proteinExistence type="predicted"/>
<dbReference type="AlphaFoldDB" id="A0A8S3B3U8"/>
<protein>
    <submittedName>
        <fullName evidence="2">Uncharacterized protein</fullName>
    </submittedName>
</protein>
<reference evidence="2" key="1">
    <citation type="submission" date="2021-02" db="EMBL/GenBank/DDBJ databases">
        <authorList>
            <person name="Nowell W R."/>
        </authorList>
    </citation>
    <scope>NUCLEOTIDE SEQUENCE</scope>
</reference>
<dbReference type="EMBL" id="CAJOBJ010142649">
    <property type="protein sequence ID" value="CAF4770033.1"/>
    <property type="molecule type" value="Genomic_DNA"/>
</dbReference>
<feature type="non-terminal residue" evidence="2">
    <location>
        <position position="1"/>
    </location>
</feature>
<gene>
    <name evidence="2" type="ORF">GIL414_LOCUS45910</name>
</gene>
<organism evidence="2 3">
    <name type="scientific">Rotaria magnacalcarata</name>
    <dbReference type="NCBI Taxonomy" id="392030"/>
    <lineage>
        <taxon>Eukaryota</taxon>
        <taxon>Metazoa</taxon>
        <taxon>Spiralia</taxon>
        <taxon>Gnathifera</taxon>
        <taxon>Rotifera</taxon>
        <taxon>Eurotatoria</taxon>
        <taxon>Bdelloidea</taxon>
        <taxon>Philodinida</taxon>
        <taxon>Philodinidae</taxon>
        <taxon>Rotaria</taxon>
    </lineage>
</organism>
<sequence>MAKVTEQDCSDSDDDVLYSINSDLSSIYSDPTEQDSDNSESDLSSEEVDDEISLSIDVYQSDEENEPPTKKLREVRSSVTDVTRYDNFNHWPLFISAL</sequence>
<evidence type="ECO:0000313" key="3">
    <source>
        <dbReference type="Proteomes" id="UP000681720"/>
    </source>
</evidence>
<feature type="region of interest" description="Disordered" evidence="1">
    <location>
        <begin position="23"/>
        <end position="50"/>
    </location>
</feature>
<name>A0A8S3B3U8_9BILA</name>
<evidence type="ECO:0000256" key="1">
    <source>
        <dbReference type="SAM" id="MobiDB-lite"/>
    </source>
</evidence>
<dbReference type="Proteomes" id="UP000681720">
    <property type="component" value="Unassembled WGS sequence"/>
</dbReference>